<name>A0A452XIU1_AEGTS</name>
<reference evidence="8" key="2">
    <citation type="journal article" date="2017" name="Nat. Plants">
        <title>The Aegilops tauschii genome reveals multiple impacts of transposons.</title>
        <authorList>
            <person name="Zhao G."/>
            <person name="Zou C."/>
            <person name="Li K."/>
            <person name="Wang K."/>
            <person name="Li T."/>
            <person name="Gao L."/>
            <person name="Zhang X."/>
            <person name="Wang H."/>
            <person name="Yang Z."/>
            <person name="Liu X."/>
            <person name="Jiang W."/>
            <person name="Mao L."/>
            <person name="Kong X."/>
            <person name="Jiao Y."/>
            <person name="Jia J."/>
        </authorList>
    </citation>
    <scope>NUCLEOTIDE SEQUENCE [LARGE SCALE GENOMIC DNA]</scope>
    <source>
        <strain evidence="8">cv. AL8/78</strain>
    </source>
</reference>
<dbReference type="Gramene" id="AET1Gv20021200.3">
    <property type="protein sequence ID" value="AET1Gv20021200.3"/>
    <property type="gene ID" value="AET1Gv20021200"/>
</dbReference>
<reference evidence="7" key="3">
    <citation type="journal article" date="2017" name="Nature">
        <title>Genome sequence of the progenitor of the wheat D genome Aegilops tauschii.</title>
        <authorList>
            <person name="Luo M.C."/>
            <person name="Gu Y.Q."/>
            <person name="Puiu D."/>
            <person name="Wang H."/>
            <person name="Twardziok S.O."/>
            <person name="Deal K.R."/>
            <person name="Huo N."/>
            <person name="Zhu T."/>
            <person name="Wang L."/>
            <person name="Wang Y."/>
            <person name="McGuire P.E."/>
            <person name="Liu S."/>
            <person name="Long H."/>
            <person name="Ramasamy R.K."/>
            <person name="Rodriguez J.C."/>
            <person name="Van S.L."/>
            <person name="Yuan L."/>
            <person name="Wang Z."/>
            <person name="Xia Z."/>
            <person name="Xiao L."/>
            <person name="Anderson O.D."/>
            <person name="Ouyang S."/>
            <person name="Liang Y."/>
            <person name="Zimin A.V."/>
            <person name="Pertea G."/>
            <person name="Qi P."/>
            <person name="Bennetzen J.L."/>
            <person name="Dai X."/>
            <person name="Dawson M.W."/>
            <person name="Muller H.G."/>
            <person name="Kugler K."/>
            <person name="Rivarola-Duarte L."/>
            <person name="Spannagl M."/>
            <person name="Mayer K.F.X."/>
            <person name="Lu F.H."/>
            <person name="Bevan M.W."/>
            <person name="Leroy P."/>
            <person name="Li P."/>
            <person name="You F.M."/>
            <person name="Sun Q."/>
            <person name="Liu Z."/>
            <person name="Lyons E."/>
            <person name="Wicker T."/>
            <person name="Salzberg S.L."/>
            <person name="Devos K.M."/>
            <person name="Dvorak J."/>
        </authorList>
    </citation>
    <scope>NUCLEOTIDE SEQUENCE [LARGE SCALE GENOMIC DNA]</scope>
    <source>
        <strain evidence="7">cv. AL8/78</strain>
    </source>
</reference>
<evidence type="ECO:0000259" key="6">
    <source>
        <dbReference type="Pfam" id="PF18052"/>
    </source>
</evidence>
<sequence>PEIKLIHLAPRKSILTVGFIFLTSKLARLAHNIFFSIQQCICVSLCSACVAGAVSVPMGEVVATMAIRPLVSMLMNKASSYLLNKYKVMEGMEEEHRTLERKLPAILDVITDAEEQATAHREGAKAWLQELKRVAHAANEVFDEFKYEALRREAKKKGHYSKLGFDEYSSPIMSAEWASETTSHYFHKYTRAINSSSKRAFPSSLSRVSTHMLLQWHVWGDSPSAEFPQDTENFWQ</sequence>
<comment type="similarity">
    <text evidence="1">Belongs to the disease resistance NB-LRR family.</text>
</comment>
<reference evidence="7" key="4">
    <citation type="submission" date="2019-03" db="UniProtKB">
        <authorList>
            <consortium name="EnsemblPlants"/>
        </authorList>
    </citation>
    <scope>IDENTIFICATION</scope>
</reference>
<feature type="domain" description="Disease resistance N-terminal" evidence="6">
    <location>
        <begin position="71"/>
        <end position="157"/>
    </location>
</feature>
<dbReference type="EnsemblPlants" id="AET1Gv20021200.3">
    <property type="protein sequence ID" value="AET1Gv20021200.3"/>
    <property type="gene ID" value="AET1Gv20021200"/>
</dbReference>
<evidence type="ECO:0000313" key="7">
    <source>
        <dbReference type="EnsemblPlants" id="AET1Gv20021200.3"/>
    </source>
</evidence>
<evidence type="ECO:0000256" key="2">
    <source>
        <dbReference type="ARBA" id="ARBA00022614"/>
    </source>
</evidence>
<accession>A0A452XIU1</accession>
<evidence type="ECO:0000313" key="8">
    <source>
        <dbReference type="Proteomes" id="UP000015105"/>
    </source>
</evidence>
<dbReference type="Proteomes" id="UP000015105">
    <property type="component" value="Chromosome 1D"/>
</dbReference>
<keyword evidence="4" id="KW-0547">Nucleotide-binding</keyword>
<reference evidence="8" key="1">
    <citation type="journal article" date="2014" name="Science">
        <title>Ancient hybridizations among the ancestral genomes of bread wheat.</title>
        <authorList>
            <consortium name="International Wheat Genome Sequencing Consortium,"/>
            <person name="Marcussen T."/>
            <person name="Sandve S.R."/>
            <person name="Heier L."/>
            <person name="Spannagl M."/>
            <person name="Pfeifer M."/>
            <person name="Jakobsen K.S."/>
            <person name="Wulff B.B."/>
            <person name="Steuernagel B."/>
            <person name="Mayer K.F."/>
            <person name="Olsen O.A."/>
        </authorList>
    </citation>
    <scope>NUCLEOTIDE SEQUENCE [LARGE SCALE GENOMIC DNA]</scope>
    <source>
        <strain evidence="8">cv. AL8/78</strain>
    </source>
</reference>
<dbReference type="AlphaFoldDB" id="A0A452XIU1"/>
<keyword evidence="2" id="KW-0433">Leucine-rich repeat</keyword>
<keyword evidence="5" id="KW-0611">Plant defense</keyword>
<evidence type="ECO:0000256" key="5">
    <source>
        <dbReference type="ARBA" id="ARBA00022821"/>
    </source>
</evidence>
<protein>
    <recommendedName>
        <fullName evidence="6">Disease resistance N-terminal domain-containing protein</fullName>
    </recommendedName>
</protein>
<dbReference type="InterPro" id="IPR041118">
    <property type="entry name" value="Rx_N"/>
</dbReference>
<reference evidence="7" key="5">
    <citation type="journal article" date="2021" name="G3 (Bethesda)">
        <title>Aegilops tauschii genome assembly Aet v5.0 features greater sequence contiguity and improved annotation.</title>
        <authorList>
            <person name="Wang L."/>
            <person name="Zhu T."/>
            <person name="Rodriguez J.C."/>
            <person name="Deal K.R."/>
            <person name="Dubcovsky J."/>
            <person name="McGuire P.E."/>
            <person name="Lux T."/>
            <person name="Spannagl M."/>
            <person name="Mayer K.F.X."/>
            <person name="Baldrich P."/>
            <person name="Meyers B.C."/>
            <person name="Huo N."/>
            <person name="Gu Y.Q."/>
            <person name="Zhou H."/>
            <person name="Devos K.M."/>
            <person name="Bennetzen J.L."/>
            <person name="Unver T."/>
            <person name="Budak H."/>
            <person name="Gulick P.J."/>
            <person name="Galiba G."/>
            <person name="Kalapos B."/>
            <person name="Nelson D.R."/>
            <person name="Li P."/>
            <person name="You F.M."/>
            <person name="Luo M.C."/>
            <person name="Dvorak J."/>
        </authorList>
    </citation>
    <scope>NUCLEOTIDE SEQUENCE [LARGE SCALE GENOMIC DNA]</scope>
    <source>
        <strain evidence="7">cv. AL8/78</strain>
    </source>
</reference>
<organism evidence="7 8">
    <name type="scientific">Aegilops tauschii subsp. strangulata</name>
    <name type="common">Goatgrass</name>
    <dbReference type="NCBI Taxonomy" id="200361"/>
    <lineage>
        <taxon>Eukaryota</taxon>
        <taxon>Viridiplantae</taxon>
        <taxon>Streptophyta</taxon>
        <taxon>Embryophyta</taxon>
        <taxon>Tracheophyta</taxon>
        <taxon>Spermatophyta</taxon>
        <taxon>Magnoliopsida</taxon>
        <taxon>Liliopsida</taxon>
        <taxon>Poales</taxon>
        <taxon>Poaceae</taxon>
        <taxon>BOP clade</taxon>
        <taxon>Pooideae</taxon>
        <taxon>Triticodae</taxon>
        <taxon>Triticeae</taxon>
        <taxon>Triticinae</taxon>
        <taxon>Aegilops</taxon>
    </lineage>
</organism>
<keyword evidence="8" id="KW-1185">Reference proteome</keyword>
<dbReference type="GO" id="GO:0006952">
    <property type="term" value="P:defense response"/>
    <property type="evidence" value="ECO:0007669"/>
    <property type="project" value="UniProtKB-KW"/>
</dbReference>
<evidence type="ECO:0000256" key="1">
    <source>
        <dbReference type="ARBA" id="ARBA00008894"/>
    </source>
</evidence>
<dbReference type="GO" id="GO:0000166">
    <property type="term" value="F:nucleotide binding"/>
    <property type="evidence" value="ECO:0007669"/>
    <property type="project" value="UniProtKB-KW"/>
</dbReference>
<dbReference type="Gene3D" id="1.20.5.4130">
    <property type="match status" value="1"/>
</dbReference>
<evidence type="ECO:0000256" key="4">
    <source>
        <dbReference type="ARBA" id="ARBA00022741"/>
    </source>
</evidence>
<dbReference type="Pfam" id="PF18052">
    <property type="entry name" value="Rx_N"/>
    <property type="match status" value="1"/>
</dbReference>
<evidence type="ECO:0000256" key="3">
    <source>
        <dbReference type="ARBA" id="ARBA00022737"/>
    </source>
</evidence>
<proteinExistence type="inferred from homology"/>
<keyword evidence="3" id="KW-0677">Repeat</keyword>